<comment type="caution">
    <text evidence="1">The sequence shown here is derived from an EMBL/GenBank/DDBJ whole genome shotgun (WGS) entry which is preliminary data.</text>
</comment>
<dbReference type="Proteomes" id="UP001152795">
    <property type="component" value="Unassembled WGS sequence"/>
</dbReference>
<feature type="non-terminal residue" evidence="1">
    <location>
        <position position="254"/>
    </location>
</feature>
<evidence type="ECO:0000313" key="2">
    <source>
        <dbReference type="Proteomes" id="UP001152795"/>
    </source>
</evidence>
<dbReference type="EMBL" id="CACRXK020000070">
    <property type="protein sequence ID" value="CAB3977786.1"/>
    <property type="molecule type" value="Genomic_DNA"/>
</dbReference>
<accession>A0A7D9D6N9</accession>
<name>A0A7D9D6N9_PARCT</name>
<keyword evidence="2" id="KW-1185">Reference proteome</keyword>
<proteinExistence type="predicted"/>
<evidence type="ECO:0000313" key="1">
    <source>
        <dbReference type="EMBL" id="CAB3977786.1"/>
    </source>
</evidence>
<protein>
    <submittedName>
        <fullName evidence="1">Uncharacterized protein</fullName>
    </submittedName>
</protein>
<sequence>MSVSMSDHYVMLLEKVVEENKALREQVTAIVNKDKTALEDDLHKKIDCLKTTSKRDLLGGEGAGQQMAVGHSQNSSSKSREIQTEYCLTEALVKYKGYLECHGDETLKWWGDLGSLKAFVFALFGQDGKWSSPGCSGKAFRNKSVTITWYVNKRSLLVSGISGNTLRNRIVNQLKTGDLEESKANCSSNKGISTRDVGIQTDISLVNCSDKDGEFSANTCNMLSVDFEGLKLEVTILESRINGEICVNGNAIEQ</sequence>
<reference evidence="1" key="1">
    <citation type="submission" date="2020-04" db="EMBL/GenBank/DDBJ databases">
        <authorList>
            <person name="Alioto T."/>
            <person name="Alioto T."/>
            <person name="Gomez Garrido J."/>
        </authorList>
    </citation>
    <scope>NUCLEOTIDE SEQUENCE</scope>
    <source>
        <strain evidence="1">A484AB</strain>
    </source>
</reference>
<gene>
    <name evidence="1" type="ORF">PACLA_8A031413</name>
</gene>
<dbReference type="AlphaFoldDB" id="A0A7D9D6N9"/>
<organism evidence="1 2">
    <name type="scientific">Paramuricea clavata</name>
    <name type="common">Red gorgonian</name>
    <name type="synonym">Violescent sea-whip</name>
    <dbReference type="NCBI Taxonomy" id="317549"/>
    <lineage>
        <taxon>Eukaryota</taxon>
        <taxon>Metazoa</taxon>
        <taxon>Cnidaria</taxon>
        <taxon>Anthozoa</taxon>
        <taxon>Octocorallia</taxon>
        <taxon>Malacalcyonacea</taxon>
        <taxon>Plexauridae</taxon>
        <taxon>Paramuricea</taxon>
    </lineage>
</organism>